<dbReference type="AlphaFoldDB" id="A0A1H7SV28"/>
<reference evidence="1 2" key="1">
    <citation type="submission" date="2016-10" db="EMBL/GenBank/DDBJ databases">
        <authorList>
            <person name="de Groot N.N."/>
        </authorList>
    </citation>
    <scope>NUCLEOTIDE SEQUENCE [LARGE SCALE GENOMIC DNA]</scope>
    <source>
        <strain evidence="1 2">DSM 21039</strain>
    </source>
</reference>
<gene>
    <name evidence="1" type="ORF">SAMN04488505_1021023</name>
</gene>
<evidence type="ECO:0000313" key="1">
    <source>
        <dbReference type="EMBL" id="SEL75367.1"/>
    </source>
</evidence>
<sequence>MRNVKVEYGEVWPKPYPLHSTFNFYFLTFNLQPVLHRGVIHTANRGPS</sequence>
<protein>
    <submittedName>
        <fullName evidence="1">Uncharacterized protein</fullName>
    </submittedName>
</protein>
<keyword evidence="2" id="KW-1185">Reference proteome</keyword>
<name>A0A1H7SV28_9BACT</name>
<dbReference type="EMBL" id="FOBB01000002">
    <property type="protein sequence ID" value="SEL75367.1"/>
    <property type="molecule type" value="Genomic_DNA"/>
</dbReference>
<dbReference type="Proteomes" id="UP000198984">
    <property type="component" value="Unassembled WGS sequence"/>
</dbReference>
<evidence type="ECO:0000313" key="2">
    <source>
        <dbReference type="Proteomes" id="UP000198984"/>
    </source>
</evidence>
<accession>A0A1H7SV28</accession>
<proteinExistence type="predicted"/>
<organism evidence="1 2">
    <name type="scientific">Chitinophaga rupis</name>
    <dbReference type="NCBI Taxonomy" id="573321"/>
    <lineage>
        <taxon>Bacteria</taxon>
        <taxon>Pseudomonadati</taxon>
        <taxon>Bacteroidota</taxon>
        <taxon>Chitinophagia</taxon>
        <taxon>Chitinophagales</taxon>
        <taxon>Chitinophagaceae</taxon>
        <taxon>Chitinophaga</taxon>
    </lineage>
</organism>